<gene>
    <name evidence="2" type="ORF">ACHAXA_006317</name>
</gene>
<organism evidence="2 3">
    <name type="scientific">Cyclostephanos tholiformis</name>
    <dbReference type="NCBI Taxonomy" id="382380"/>
    <lineage>
        <taxon>Eukaryota</taxon>
        <taxon>Sar</taxon>
        <taxon>Stramenopiles</taxon>
        <taxon>Ochrophyta</taxon>
        <taxon>Bacillariophyta</taxon>
        <taxon>Coscinodiscophyceae</taxon>
        <taxon>Thalassiosirophycidae</taxon>
        <taxon>Stephanodiscales</taxon>
        <taxon>Stephanodiscaceae</taxon>
        <taxon>Cyclostephanos</taxon>
    </lineage>
</organism>
<dbReference type="Proteomes" id="UP001530377">
    <property type="component" value="Unassembled WGS sequence"/>
</dbReference>
<feature type="compositionally biased region" description="Basic and acidic residues" evidence="1">
    <location>
        <begin position="96"/>
        <end position="114"/>
    </location>
</feature>
<evidence type="ECO:0000313" key="3">
    <source>
        <dbReference type="Proteomes" id="UP001530377"/>
    </source>
</evidence>
<evidence type="ECO:0000313" key="2">
    <source>
        <dbReference type="EMBL" id="KAL3808214.1"/>
    </source>
</evidence>
<dbReference type="AlphaFoldDB" id="A0ABD3R6K4"/>
<reference evidence="2 3" key="1">
    <citation type="submission" date="2024-10" db="EMBL/GenBank/DDBJ databases">
        <title>Updated reference genomes for cyclostephanoid diatoms.</title>
        <authorList>
            <person name="Roberts W.R."/>
            <person name="Alverson A.J."/>
        </authorList>
    </citation>
    <scope>NUCLEOTIDE SEQUENCE [LARGE SCALE GENOMIC DNA]</scope>
    <source>
        <strain evidence="2 3">AJA228-03</strain>
    </source>
</reference>
<sequence length="211" mass="22917">MSNTIDDGLKASLATLELVKYSYASRVGEKALSNDEVESAHRYLLQIVQAAESIKQKLPSSIIKVEIDDIALGSTNVINATEDSGSIAEPSSSSVHADEKKSVDGDDKEEHQEPKNILFVSSEIRDKCGNDTGHSNVNRGRINDDSGENDSKSGIPQRRLSTPFLMPMDATGANATGIEVSPNFRKKNRSFVTAKAQCTQKMETSRQVSTE</sequence>
<proteinExistence type="predicted"/>
<dbReference type="EMBL" id="JALLPB020000530">
    <property type="protein sequence ID" value="KAL3808214.1"/>
    <property type="molecule type" value="Genomic_DNA"/>
</dbReference>
<protein>
    <submittedName>
        <fullName evidence="2">Uncharacterized protein</fullName>
    </submittedName>
</protein>
<name>A0ABD3R6K4_9STRA</name>
<accession>A0ABD3R6K4</accession>
<keyword evidence="3" id="KW-1185">Reference proteome</keyword>
<feature type="region of interest" description="Disordered" evidence="1">
    <location>
        <begin position="83"/>
        <end position="159"/>
    </location>
</feature>
<evidence type="ECO:0000256" key="1">
    <source>
        <dbReference type="SAM" id="MobiDB-lite"/>
    </source>
</evidence>
<feature type="compositionally biased region" description="Polar residues" evidence="1">
    <location>
        <begin position="83"/>
        <end position="95"/>
    </location>
</feature>
<comment type="caution">
    <text evidence="2">The sequence shown here is derived from an EMBL/GenBank/DDBJ whole genome shotgun (WGS) entry which is preliminary data.</text>
</comment>